<evidence type="ECO:0008006" key="5">
    <source>
        <dbReference type="Google" id="ProtNLM"/>
    </source>
</evidence>
<reference evidence="3 4" key="1">
    <citation type="journal article" date="2024" name="Plant J.">
        <title>Genome sequences and population genomics reveal climatic adaptation and genomic divergence between two closely related sweetgum species.</title>
        <authorList>
            <person name="Xu W.Q."/>
            <person name="Ren C.Q."/>
            <person name="Zhang X.Y."/>
            <person name="Comes H.P."/>
            <person name="Liu X.H."/>
            <person name="Li Y.G."/>
            <person name="Kettle C.J."/>
            <person name="Jalonen R."/>
            <person name="Gaisberger H."/>
            <person name="Ma Y.Z."/>
            <person name="Qiu Y.X."/>
        </authorList>
    </citation>
    <scope>NUCLEOTIDE SEQUENCE [LARGE SCALE GENOMIC DNA]</scope>
    <source>
        <strain evidence="3">Hangzhou</strain>
    </source>
</reference>
<comment type="caution">
    <text evidence="3">The sequence shown here is derived from an EMBL/GenBank/DDBJ whole genome shotgun (WGS) entry which is preliminary data.</text>
</comment>
<feature type="compositionally biased region" description="Low complexity" evidence="1">
    <location>
        <begin position="49"/>
        <end position="78"/>
    </location>
</feature>
<accession>A0AAP0RTQ3</accession>
<dbReference type="PANTHER" id="PTHR33210:SF18">
    <property type="entry name" value="PROTODERMAL FACTOR 1"/>
    <property type="match status" value="1"/>
</dbReference>
<feature type="chain" id="PRO_5042947070" description="Protodermal factor 1" evidence="2">
    <location>
        <begin position="27"/>
        <end position="285"/>
    </location>
</feature>
<evidence type="ECO:0000313" key="3">
    <source>
        <dbReference type="EMBL" id="KAK9284640.1"/>
    </source>
</evidence>
<keyword evidence="2" id="KW-0732">Signal</keyword>
<feature type="region of interest" description="Disordered" evidence="1">
    <location>
        <begin position="38"/>
        <end position="147"/>
    </location>
</feature>
<name>A0AAP0RTQ3_LIQFO</name>
<feature type="compositionally biased region" description="Low complexity" evidence="1">
    <location>
        <begin position="134"/>
        <end position="147"/>
    </location>
</feature>
<organism evidence="3 4">
    <name type="scientific">Liquidambar formosana</name>
    <name type="common">Formosan gum</name>
    <dbReference type="NCBI Taxonomy" id="63359"/>
    <lineage>
        <taxon>Eukaryota</taxon>
        <taxon>Viridiplantae</taxon>
        <taxon>Streptophyta</taxon>
        <taxon>Embryophyta</taxon>
        <taxon>Tracheophyta</taxon>
        <taxon>Spermatophyta</taxon>
        <taxon>Magnoliopsida</taxon>
        <taxon>eudicotyledons</taxon>
        <taxon>Gunneridae</taxon>
        <taxon>Pentapetalae</taxon>
        <taxon>Saxifragales</taxon>
        <taxon>Altingiaceae</taxon>
        <taxon>Liquidambar</taxon>
    </lineage>
</organism>
<feature type="signal peptide" evidence="2">
    <location>
        <begin position="1"/>
        <end position="26"/>
    </location>
</feature>
<dbReference type="AlphaFoldDB" id="A0AAP0RTQ3"/>
<evidence type="ECO:0000256" key="1">
    <source>
        <dbReference type="SAM" id="MobiDB-lite"/>
    </source>
</evidence>
<gene>
    <name evidence="3" type="ORF">L1049_023816</name>
</gene>
<sequence length="285" mass="29791">MGRERSQHASLFMWILVAGLLSQNLAIPVMSTSFEDQKNYYTPDPHAGTPPTGSHGSPPHVSSPPYHSGGTPPSHGTPSHGGGGNCNPTPSHGTPSHGHDPTPSTPSGGGGYYHSPPTSGGGSPPVTETPPTTPVITPVTPSVPTPSISIPSPPFSVPSPPFVFDPNTPFTGTCNFWRTHPTVIWGLLGWWGTTLGGAFGATSIPGFASHMSLQQALSNTRTDGIGALYREGTASLLNSMVNTRFPYTTKQVRDNFVRALGSNKAAAAQAQLFKQANEGRLKPRA</sequence>
<proteinExistence type="predicted"/>
<evidence type="ECO:0000256" key="2">
    <source>
        <dbReference type="SAM" id="SignalP"/>
    </source>
</evidence>
<protein>
    <recommendedName>
        <fullName evidence="5">Protodermal factor 1</fullName>
    </recommendedName>
</protein>
<keyword evidence="4" id="KW-1185">Reference proteome</keyword>
<dbReference type="InterPro" id="IPR039923">
    <property type="entry name" value="Protodermal_1"/>
</dbReference>
<dbReference type="EMBL" id="JBBPBK010000005">
    <property type="protein sequence ID" value="KAK9284640.1"/>
    <property type="molecule type" value="Genomic_DNA"/>
</dbReference>
<dbReference type="PANTHER" id="PTHR33210">
    <property type="entry name" value="PROTODERMAL FACTOR 1"/>
    <property type="match status" value="1"/>
</dbReference>
<feature type="compositionally biased region" description="Low complexity" evidence="1">
    <location>
        <begin position="113"/>
        <end position="126"/>
    </location>
</feature>
<evidence type="ECO:0000313" key="4">
    <source>
        <dbReference type="Proteomes" id="UP001415857"/>
    </source>
</evidence>
<dbReference type="Proteomes" id="UP001415857">
    <property type="component" value="Unassembled WGS sequence"/>
</dbReference>